<dbReference type="EMBL" id="PYWC01000034">
    <property type="protein sequence ID" value="PWW76336.1"/>
    <property type="molecule type" value="Genomic_DNA"/>
</dbReference>
<dbReference type="OrthoDB" id="5393290at2759"/>
<sequence length="129" mass="13781">MSIHKTSTSTLSTTSTTTTTISSSSSSPIAYSPPRRYSTPEPIKPKPTAHTSAYPRARPRQQAGPHPRAYATPARSCPQTQAAKPKKSLPKKILSGTGQVLGFCAWVLCFSCVLSGGQGFGEKQPHQRP</sequence>
<protein>
    <submittedName>
        <fullName evidence="2">Uncharacterized protein</fullName>
    </submittedName>
</protein>
<evidence type="ECO:0000256" key="1">
    <source>
        <dbReference type="SAM" id="MobiDB-lite"/>
    </source>
</evidence>
<feature type="region of interest" description="Disordered" evidence="1">
    <location>
        <begin position="1"/>
        <end position="90"/>
    </location>
</feature>
<organism evidence="2 3">
    <name type="scientific">Tuber magnatum</name>
    <name type="common">white Piedmont truffle</name>
    <dbReference type="NCBI Taxonomy" id="42249"/>
    <lineage>
        <taxon>Eukaryota</taxon>
        <taxon>Fungi</taxon>
        <taxon>Dikarya</taxon>
        <taxon>Ascomycota</taxon>
        <taxon>Pezizomycotina</taxon>
        <taxon>Pezizomycetes</taxon>
        <taxon>Pezizales</taxon>
        <taxon>Tuberaceae</taxon>
        <taxon>Tuber</taxon>
    </lineage>
</organism>
<evidence type="ECO:0000313" key="3">
    <source>
        <dbReference type="Proteomes" id="UP000246991"/>
    </source>
</evidence>
<dbReference type="AlphaFoldDB" id="A0A317SSC0"/>
<comment type="caution">
    <text evidence="2">The sequence shown here is derived from an EMBL/GenBank/DDBJ whole genome shotgun (WGS) entry which is preliminary data.</text>
</comment>
<evidence type="ECO:0000313" key="2">
    <source>
        <dbReference type="EMBL" id="PWW76336.1"/>
    </source>
</evidence>
<feature type="compositionally biased region" description="Low complexity" evidence="1">
    <location>
        <begin position="1"/>
        <end position="27"/>
    </location>
</feature>
<dbReference type="Proteomes" id="UP000246991">
    <property type="component" value="Unassembled WGS sequence"/>
</dbReference>
<accession>A0A317SSC0</accession>
<name>A0A317SSC0_9PEZI</name>
<reference evidence="2 3" key="1">
    <citation type="submission" date="2018-03" db="EMBL/GenBank/DDBJ databases">
        <title>Genomes of Pezizomycetes fungi and the evolution of truffles.</title>
        <authorList>
            <person name="Murat C."/>
            <person name="Payen T."/>
            <person name="Noel B."/>
            <person name="Kuo A."/>
            <person name="Martin F.M."/>
        </authorList>
    </citation>
    <scope>NUCLEOTIDE SEQUENCE [LARGE SCALE GENOMIC DNA]</scope>
    <source>
        <strain evidence="2">091103-1</strain>
    </source>
</reference>
<keyword evidence="3" id="KW-1185">Reference proteome</keyword>
<proteinExistence type="predicted"/>
<gene>
    <name evidence="2" type="ORF">C7212DRAFT_317571</name>
</gene>